<protein>
    <submittedName>
        <fullName evidence="2">Uncharacterized protein</fullName>
    </submittedName>
</protein>
<keyword evidence="3" id="KW-1185">Reference proteome</keyword>
<dbReference type="EMBL" id="AIMH01000021">
    <property type="protein sequence ID" value="EJF97979.1"/>
    <property type="molecule type" value="Genomic_DNA"/>
</dbReference>
<gene>
    <name evidence="2" type="ORF">MEI_01011</name>
</gene>
<organism evidence="2 3">
    <name type="scientific">Bartonella vinsonii subsp. arupensis Pm136co</name>
    <dbReference type="NCBI Taxonomy" id="1094561"/>
    <lineage>
        <taxon>Bacteria</taxon>
        <taxon>Pseudomonadati</taxon>
        <taxon>Pseudomonadota</taxon>
        <taxon>Alphaproteobacteria</taxon>
        <taxon>Hyphomicrobiales</taxon>
        <taxon>Bartonellaceae</taxon>
        <taxon>Bartonella</taxon>
    </lineage>
</organism>
<feature type="compositionally biased region" description="Basic residues" evidence="1">
    <location>
        <begin position="260"/>
        <end position="273"/>
    </location>
</feature>
<evidence type="ECO:0000313" key="3">
    <source>
        <dbReference type="Proteomes" id="UP000008948"/>
    </source>
</evidence>
<comment type="caution">
    <text evidence="2">The sequence shown here is derived from an EMBL/GenBank/DDBJ whole genome shotgun (WGS) entry which is preliminary data.</text>
</comment>
<proteinExistence type="predicted"/>
<dbReference type="RefSeq" id="WP_004866497.1">
    <property type="nucleotide sequence ID" value="NZ_JH725045.1"/>
</dbReference>
<dbReference type="NCBIfam" id="NF033856">
    <property type="entry name" value="T4SS_effec_BID"/>
    <property type="match status" value="1"/>
</dbReference>
<feature type="compositionally biased region" description="Polar residues" evidence="1">
    <location>
        <begin position="26"/>
        <end position="35"/>
    </location>
</feature>
<sequence length="300" mass="32730">MKKHQAPPSPPTKPEEPLYAKVNKSGRGQQQQPVQSEGVVYADLSFVTGSGQQQPEDPVYADLNFDTGGGQRSRKPAQPVESVYSDVSFGAGGGQHPQRPKKPEESVYATVSTGSGGASSNPRKGREQSPPRTTQDLLVSGLAQNPDFQSSLVEIHLLCKTVYGTSYALNTQLSTLLQSPNKGDGILRDLLENPEGSAKLAGTKVLGIKSPARKEAEDGFLSLCDAFEKHVKIAQKVHLSLVRDLAQKHAAERGTDSPEHHHHHHHHHHRHHERGREQSTQQQQQAQQRKSPSKGVAYAM</sequence>
<feature type="compositionally biased region" description="Low complexity" evidence="1">
    <location>
        <begin position="278"/>
        <end position="288"/>
    </location>
</feature>
<evidence type="ECO:0000256" key="1">
    <source>
        <dbReference type="SAM" id="MobiDB-lite"/>
    </source>
</evidence>
<feature type="region of interest" description="Disordered" evidence="1">
    <location>
        <begin position="1"/>
        <end position="134"/>
    </location>
</feature>
<reference evidence="2 3" key="1">
    <citation type="submission" date="2012-03" db="EMBL/GenBank/DDBJ databases">
        <title>The Genome Sequence of Bartonella vinsonii subsp. arupensis str. Pm136co.</title>
        <authorList>
            <consortium name="The Broad Institute Genome Sequencing Platform"/>
            <consortium name="The Broad Institute Genome Sequencing Center for Infectious Disease"/>
            <person name="Feldgarden M."/>
            <person name="Kirby J."/>
            <person name="Kosoy M."/>
            <person name="Birtles R."/>
            <person name="Probert W.S."/>
            <person name="Chiaraviglio L."/>
            <person name="Young S.K."/>
            <person name="Zeng Q."/>
            <person name="Gargeya S."/>
            <person name="Fitzgerald M."/>
            <person name="Haas B."/>
            <person name="Abouelleil A."/>
            <person name="Alvarado L."/>
            <person name="Arachchi H.M."/>
            <person name="Berlin A."/>
            <person name="Chapman S.B."/>
            <person name="Gearin G."/>
            <person name="Goldberg J."/>
            <person name="Griggs A."/>
            <person name="Gujja S."/>
            <person name="Hansen M."/>
            <person name="Heiman D."/>
            <person name="Howarth C."/>
            <person name="Larimer J."/>
            <person name="Lui A."/>
            <person name="MacDonald P.J.P."/>
            <person name="McCowen C."/>
            <person name="Montmayeur A."/>
            <person name="Murphy C."/>
            <person name="Neiman D."/>
            <person name="Pearson M."/>
            <person name="Priest M."/>
            <person name="Roberts A."/>
            <person name="Saif S."/>
            <person name="Shea T."/>
            <person name="Sisk P."/>
            <person name="Stolte C."/>
            <person name="Sykes S."/>
            <person name="Wortman J."/>
            <person name="Nusbaum C."/>
            <person name="Birren B."/>
        </authorList>
    </citation>
    <scope>NUCLEOTIDE SEQUENCE [LARGE SCALE GENOMIC DNA]</scope>
    <source>
        <strain evidence="2 3">Pm136co</strain>
    </source>
</reference>
<dbReference type="Proteomes" id="UP000008948">
    <property type="component" value="Unassembled WGS sequence"/>
</dbReference>
<evidence type="ECO:0000313" key="2">
    <source>
        <dbReference type="EMBL" id="EJF97979.1"/>
    </source>
</evidence>
<feature type="compositionally biased region" description="Basic and acidic residues" evidence="1">
    <location>
        <begin position="248"/>
        <end position="259"/>
    </location>
</feature>
<accession>A0ABN0GP27</accession>
<feature type="region of interest" description="Disordered" evidence="1">
    <location>
        <begin position="248"/>
        <end position="300"/>
    </location>
</feature>
<name>A0ABN0GP27_BARVI</name>